<evidence type="ECO:0000256" key="1">
    <source>
        <dbReference type="SAM" id="MobiDB-lite"/>
    </source>
</evidence>
<feature type="compositionally biased region" description="Low complexity" evidence="1">
    <location>
        <begin position="47"/>
        <end position="58"/>
    </location>
</feature>
<feature type="compositionally biased region" description="Polar residues" evidence="1">
    <location>
        <begin position="11"/>
        <end position="46"/>
    </location>
</feature>
<gene>
    <name evidence="2" type="ORF">PR048_002438</name>
</gene>
<sequence length="120" mass="12840">MPPESPFANPTPGTSGSPQLPLSRRTPATVTSTFRTHPRTSATSSTDSDLISPSADASDSSDNDEHEMSQTPDSLAKSSTHSSFTELFPTPLRKKKTTCNKKSAINSCGLLLSKQLFQDI</sequence>
<protein>
    <submittedName>
        <fullName evidence="2">Uncharacterized protein</fullName>
    </submittedName>
</protein>
<evidence type="ECO:0000313" key="2">
    <source>
        <dbReference type="EMBL" id="KAJ8897092.1"/>
    </source>
</evidence>
<name>A0ABQ9IK80_9NEOP</name>
<feature type="region of interest" description="Disordered" evidence="1">
    <location>
        <begin position="1"/>
        <end position="99"/>
    </location>
</feature>
<accession>A0ABQ9IK80</accession>
<comment type="caution">
    <text evidence="2">The sequence shown here is derived from an EMBL/GenBank/DDBJ whole genome shotgun (WGS) entry which is preliminary data.</text>
</comment>
<proteinExistence type="predicted"/>
<reference evidence="2 3" key="1">
    <citation type="submission" date="2023-02" db="EMBL/GenBank/DDBJ databases">
        <title>LHISI_Scaffold_Assembly.</title>
        <authorList>
            <person name="Stuart O.P."/>
            <person name="Cleave R."/>
            <person name="Magrath M.J.L."/>
            <person name="Mikheyev A.S."/>
        </authorList>
    </citation>
    <scope>NUCLEOTIDE SEQUENCE [LARGE SCALE GENOMIC DNA]</scope>
    <source>
        <strain evidence="2">Daus_M_001</strain>
        <tissue evidence="2">Leg muscle</tissue>
    </source>
</reference>
<dbReference type="Proteomes" id="UP001159363">
    <property type="component" value="Chromosome 1"/>
</dbReference>
<keyword evidence="3" id="KW-1185">Reference proteome</keyword>
<dbReference type="EMBL" id="JARBHB010000001">
    <property type="protein sequence ID" value="KAJ8897092.1"/>
    <property type="molecule type" value="Genomic_DNA"/>
</dbReference>
<evidence type="ECO:0000313" key="3">
    <source>
        <dbReference type="Proteomes" id="UP001159363"/>
    </source>
</evidence>
<feature type="compositionally biased region" description="Polar residues" evidence="1">
    <location>
        <begin position="69"/>
        <end position="85"/>
    </location>
</feature>
<organism evidence="2 3">
    <name type="scientific">Dryococelus australis</name>
    <dbReference type="NCBI Taxonomy" id="614101"/>
    <lineage>
        <taxon>Eukaryota</taxon>
        <taxon>Metazoa</taxon>
        <taxon>Ecdysozoa</taxon>
        <taxon>Arthropoda</taxon>
        <taxon>Hexapoda</taxon>
        <taxon>Insecta</taxon>
        <taxon>Pterygota</taxon>
        <taxon>Neoptera</taxon>
        <taxon>Polyneoptera</taxon>
        <taxon>Phasmatodea</taxon>
        <taxon>Verophasmatodea</taxon>
        <taxon>Anareolatae</taxon>
        <taxon>Phasmatidae</taxon>
        <taxon>Eurycanthinae</taxon>
        <taxon>Dryococelus</taxon>
    </lineage>
</organism>